<evidence type="ECO:0000256" key="2">
    <source>
        <dbReference type="SAM" id="MobiDB-lite"/>
    </source>
</evidence>
<evidence type="ECO:0000313" key="4">
    <source>
        <dbReference type="Proteomes" id="UP000265618"/>
    </source>
</evidence>
<organism evidence="3 4">
    <name type="scientific">Kipferlia bialata</name>
    <dbReference type="NCBI Taxonomy" id="797122"/>
    <lineage>
        <taxon>Eukaryota</taxon>
        <taxon>Metamonada</taxon>
        <taxon>Carpediemonas-like organisms</taxon>
        <taxon>Kipferlia</taxon>
    </lineage>
</organism>
<evidence type="ECO:0000256" key="1">
    <source>
        <dbReference type="SAM" id="Coils"/>
    </source>
</evidence>
<gene>
    <name evidence="3" type="ORF">KIPB_005346</name>
</gene>
<feature type="region of interest" description="Disordered" evidence="2">
    <location>
        <begin position="179"/>
        <end position="208"/>
    </location>
</feature>
<accession>A0A9K3GH91</accession>
<keyword evidence="4" id="KW-1185">Reference proteome</keyword>
<proteinExistence type="predicted"/>
<protein>
    <submittedName>
        <fullName evidence="3">Uncharacterized protein</fullName>
    </submittedName>
</protein>
<sequence>MQEALSGAASLLGVHVESLSVEADDTTVQLLQACVTRADGILSVEGEAFEARAAETLSLESESAMLMEEIQALSLSLSHGAVSVPDMSESGEGEGETDADVISAEATKQALVLSASAVSVGLSTSTDSAVQAVLAQCESSMIGLERERLTLEAEKDRQHQENQALSDLASALSVVTEGERDMGRECEDRKEKHAARERRNTARARRSAQEYRSLLHTLRERGLVQAEGDRESGHADMYTLALPEADRAAHSLSEAVDTLERLTAQMAQYEGVGADIKTARRVLETETQRALDVQAEFDRQITGYID</sequence>
<evidence type="ECO:0000313" key="3">
    <source>
        <dbReference type="EMBL" id="GIQ83939.1"/>
    </source>
</evidence>
<dbReference type="EMBL" id="BDIP01001241">
    <property type="protein sequence ID" value="GIQ83939.1"/>
    <property type="molecule type" value="Genomic_DNA"/>
</dbReference>
<keyword evidence="1" id="KW-0175">Coiled coil</keyword>
<feature type="compositionally biased region" description="Basic residues" evidence="2">
    <location>
        <begin position="192"/>
        <end position="206"/>
    </location>
</feature>
<feature type="compositionally biased region" description="Basic and acidic residues" evidence="2">
    <location>
        <begin position="179"/>
        <end position="191"/>
    </location>
</feature>
<name>A0A9K3GH91_9EUKA</name>
<dbReference type="AlphaFoldDB" id="A0A9K3GH91"/>
<reference evidence="3 4" key="1">
    <citation type="journal article" date="2018" name="PLoS ONE">
        <title>The draft genome of Kipferlia bialata reveals reductive genome evolution in fornicate parasites.</title>
        <authorList>
            <person name="Tanifuji G."/>
            <person name="Takabayashi S."/>
            <person name="Kume K."/>
            <person name="Takagi M."/>
            <person name="Nakayama T."/>
            <person name="Kamikawa R."/>
            <person name="Inagaki Y."/>
            <person name="Hashimoto T."/>
        </authorList>
    </citation>
    <scope>NUCLEOTIDE SEQUENCE [LARGE SCALE GENOMIC DNA]</scope>
    <source>
        <strain evidence="3">NY0173</strain>
    </source>
</reference>
<feature type="coiled-coil region" evidence="1">
    <location>
        <begin position="134"/>
        <end position="161"/>
    </location>
</feature>
<dbReference type="Proteomes" id="UP000265618">
    <property type="component" value="Unassembled WGS sequence"/>
</dbReference>
<comment type="caution">
    <text evidence="3">The sequence shown here is derived from an EMBL/GenBank/DDBJ whole genome shotgun (WGS) entry which is preliminary data.</text>
</comment>